<dbReference type="Proteomes" id="UP000509704">
    <property type="component" value="Chromosome 4"/>
</dbReference>
<dbReference type="PANTHER" id="PTHR28015">
    <property type="entry name" value="ATP SYNTHASE ASSEMBLY FACTOR FMC1, MITOCHONDRIAL"/>
    <property type="match status" value="1"/>
</dbReference>
<keyword evidence="2" id="KW-1185">Reference proteome</keyword>
<dbReference type="InterPro" id="IPR039196">
    <property type="entry name" value="Fmc1"/>
</dbReference>
<accession>A0A7H9B1G5</accession>
<reference evidence="1 2" key="1">
    <citation type="submission" date="2020-07" db="EMBL/GenBank/DDBJ databases">
        <title>The yeast mating-type switching endonuclease HO is a domesticated member of an unorthodox homing genetic element family.</title>
        <authorList>
            <person name="Coughlan A.Y."/>
            <person name="Lombardi L."/>
            <person name="Braun-Galleani S."/>
            <person name="Martos A.R."/>
            <person name="Galeote V."/>
            <person name="Bigey F."/>
            <person name="Dequin S."/>
            <person name="Byrne K.P."/>
            <person name="Wolfe K.H."/>
        </authorList>
    </citation>
    <scope>NUCLEOTIDE SEQUENCE [LARGE SCALE GENOMIC DNA]</scope>
    <source>
        <strain evidence="1 2">NRRL Y-6702</strain>
    </source>
</reference>
<evidence type="ECO:0000313" key="1">
    <source>
        <dbReference type="EMBL" id="QLG72505.1"/>
    </source>
</evidence>
<evidence type="ECO:0000313" key="2">
    <source>
        <dbReference type="Proteomes" id="UP000509704"/>
    </source>
</evidence>
<dbReference type="EMBL" id="CP058607">
    <property type="protein sequence ID" value="QLG72505.1"/>
    <property type="molecule type" value="Genomic_DNA"/>
</dbReference>
<dbReference type="AlphaFoldDB" id="A0A7H9B1G5"/>
<dbReference type="KEGG" id="zmk:HG535_0D02130"/>
<gene>
    <name evidence="1" type="ORF">HG535_0D02130</name>
</gene>
<name>A0A7H9B1G5_ZYGMR</name>
<dbReference type="GO" id="GO:0033615">
    <property type="term" value="P:mitochondrial proton-transporting ATP synthase complex assembly"/>
    <property type="evidence" value="ECO:0007669"/>
    <property type="project" value="InterPro"/>
</dbReference>
<dbReference type="Pfam" id="PF13233">
    <property type="entry name" value="Complex1_LYR_2"/>
    <property type="match status" value="1"/>
</dbReference>
<dbReference type="OrthoDB" id="15893at2759"/>
<dbReference type="RefSeq" id="XP_037144233.1">
    <property type="nucleotide sequence ID" value="XM_037288338.1"/>
</dbReference>
<proteinExistence type="predicted"/>
<dbReference type="GeneID" id="59236229"/>
<organism evidence="1 2">
    <name type="scientific">Zygotorulaspora mrakii</name>
    <name type="common">Zygosaccharomyces mrakii</name>
    <dbReference type="NCBI Taxonomy" id="42260"/>
    <lineage>
        <taxon>Eukaryota</taxon>
        <taxon>Fungi</taxon>
        <taxon>Dikarya</taxon>
        <taxon>Ascomycota</taxon>
        <taxon>Saccharomycotina</taxon>
        <taxon>Saccharomycetes</taxon>
        <taxon>Saccharomycetales</taxon>
        <taxon>Saccharomycetaceae</taxon>
        <taxon>Zygotorulaspora</taxon>
    </lineage>
</organism>
<protein>
    <submittedName>
        <fullName evidence="1">Uncharacterized protein</fullName>
    </submittedName>
</protein>
<sequence>MGPLQSEALHAYKAVIKAMVRSNKKSKIALRLGEKKQEIAVLTYKRMNVVREMNVKNIDVLRKSRLVRDLQSLNRKVETLKNSDPSRDRKLHFIEDSGSIKKEFLSHALNERNIIHFKDVASFLTNQREYDELIERYNPGTKLSQEEIVKRTAERVGLNVPFQ</sequence>
<dbReference type="PANTHER" id="PTHR28015:SF1">
    <property type="entry name" value="ATP SYNTHASE ASSEMBLY FACTOR FMC1, MITOCHONDRIAL"/>
    <property type="match status" value="1"/>
</dbReference>
<dbReference type="GO" id="GO:0005759">
    <property type="term" value="C:mitochondrial matrix"/>
    <property type="evidence" value="ECO:0007669"/>
    <property type="project" value="TreeGrafter"/>
</dbReference>